<dbReference type="InterPro" id="IPR011527">
    <property type="entry name" value="ABC1_TM_dom"/>
</dbReference>
<comment type="caution">
    <text evidence="11">The sequence shown here is derived from an EMBL/GenBank/DDBJ whole genome shotgun (WGS) entry which is preliminary data.</text>
</comment>
<proteinExistence type="inferred from homology"/>
<evidence type="ECO:0000256" key="4">
    <source>
        <dbReference type="ARBA" id="ARBA00022741"/>
    </source>
</evidence>
<evidence type="ECO:0000256" key="2">
    <source>
        <dbReference type="ARBA" id="ARBA00005417"/>
    </source>
</evidence>
<evidence type="ECO:0000313" key="11">
    <source>
        <dbReference type="EMBL" id="MDQ0436326.1"/>
    </source>
</evidence>
<evidence type="ECO:0000256" key="3">
    <source>
        <dbReference type="ARBA" id="ARBA00022692"/>
    </source>
</evidence>
<dbReference type="SMART" id="SM00382">
    <property type="entry name" value="AAA"/>
    <property type="match status" value="1"/>
</dbReference>
<dbReference type="PROSITE" id="PS50893">
    <property type="entry name" value="ABC_TRANSPORTER_2"/>
    <property type="match status" value="1"/>
</dbReference>
<reference evidence="11 12" key="1">
    <citation type="submission" date="2023-07" db="EMBL/GenBank/DDBJ databases">
        <title>Genomic Encyclopedia of Type Strains, Phase IV (KMG-IV): sequencing the most valuable type-strain genomes for metagenomic binning, comparative biology and taxonomic classification.</title>
        <authorList>
            <person name="Goeker M."/>
        </authorList>
    </citation>
    <scope>NUCLEOTIDE SEQUENCE [LARGE SCALE GENOMIC DNA]</scope>
    <source>
        <strain evidence="11 12">B6-8</strain>
    </source>
</reference>
<comment type="subcellular location">
    <subcellularLocation>
        <location evidence="1">Cell membrane</location>
        <topology evidence="1">Multi-pass membrane protein</topology>
    </subcellularLocation>
</comment>
<accession>A0ABU0H1Y7</accession>
<dbReference type="Pfam" id="PF00664">
    <property type="entry name" value="ABC_membrane"/>
    <property type="match status" value="1"/>
</dbReference>
<evidence type="ECO:0000259" key="10">
    <source>
        <dbReference type="PROSITE" id="PS50929"/>
    </source>
</evidence>
<protein>
    <submittedName>
        <fullName evidence="11">ATP-binding cassette subfamily C protein</fullName>
    </submittedName>
</protein>
<evidence type="ECO:0000259" key="9">
    <source>
        <dbReference type="PROSITE" id="PS50893"/>
    </source>
</evidence>
<dbReference type="PROSITE" id="PS00211">
    <property type="entry name" value="ABC_TRANSPORTER_1"/>
    <property type="match status" value="1"/>
</dbReference>
<dbReference type="InterPro" id="IPR017871">
    <property type="entry name" value="ABC_transporter-like_CS"/>
</dbReference>
<evidence type="ECO:0000256" key="6">
    <source>
        <dbReference type="ARBA" id="ARBA00022989"/>
    </source>
</evidence>
<dbReference type="GO" id="GO:0005524">
    <property type="term" value="F:ATP binding"/>
    <property type="evidence" value="ECO:0007669"/>
    <property type="project" value="UniProtKB-KW"/>
</dbReference>
<dbReference type="InterPro" id="IPR010128">
    <property type="entry name" value="ATPase_T1SS_PrtD-like"/>
</dbReference>
<keyword evidence="5 11" id="KW-0067">ATP-binding</keyword>
<evidence type="ECO:0000256" key="5">
    <source>
        <dbReference type="ARBA" id="ARBA00022840"/>
    </source>
</evidence>
<dbReference type="InterPro" id="IPR003593">
    <property type="entry name" value="AAA+_ATPase"/>
</dbReference>
<keyword evidence="4" id="KW-0547">Nucleotide-binding</keyword>
<evidence type="ECO:0000256" key="7">
    <source>
        <dbReference type="ARBA" id="ARBA00023136"/>
    </source>
</evidence>
<sequence>MFNVLVLAGPIYMLQVYDRVLESRSVATLVALSLALVGAYALQAVIDIVRGRLLILIAGVFDKNVQQPVHDATIGLSILDRGSASALQPIRDVDAIRAFLMGSGPVGLMDLPWAPIFLVLCFLIHPLIGWIAAVGALILFCVALLAERSSRTQPHSAIRDGRLRYTMLESNRRNAETIVAMGLSGALAERWERSNADHLAAQHRTSATINGYTSLTRALRLLLQSAILGAGAYLVIHRDVTSGAMLASSIMMTRALAPIEQVIANWRGLIGAREALQRLASDLARGSRLVPQTSLAAPKHTVEVSHLVLAPPGSRSSILSDINFSLVAGDALAVIGPSGSGKTTLAKALLGIWHPLAGSVRLDGATPDQWDPVRLGPHVGYVPQSADIFPASIAENISRMSLEPDSDAIVKAAKAAGIHQLILRLPSGYDSQMDETNSALSAGQRQRLALARALYKDPFLLVLDEPNSNLDGEGEVALLEAVRAARSRGAIVVLMTHRPAAVAICNKVLLLAGGKQRAFGERDEILGKNLRQARPRAAGGPNRIEAAE</sequence>
<dbReference type="Gene3D" id="3.40.50.300">
    <property type="entry name" value="P-loop containing nucleotide triphosphate hydrolases"/>
    <property type="match status" value="1"/>
</dbReference>
<evidence type="ECO:0000256" key="1">
    <source>
        <dbReference type="ARBA" id="ARBA00004651"/>
    </source>
</evidence>
<comment type="similarity">
    <text evidence="2">Belongs to the ABC transporter superfamily.</text>
</comment>
<dbReference type="PROSITE" id="PS50929">
    <property type="entry name" value="ABC_TM1F"/>
    <property type="match status" value="1"/>
</dbReference>
<dbReference type="SUPFAM" id="SSF90123">
    <property type="entry name" value="ABC transporter transmembrane region"/>
    <property type="match status" value="1"/>
</dbReference>
<dbReference type="InterPro" id="IPR003439">
    <property type="entry name" value="ABC_transporter-like_ATP-bd"/>
</dbReference>
<name>A0ABU0H1Y7_9HYPH</name>
<dbReference type="InterPro" id="IPR027417">
    <property type="entry name" value="P-loop_NTPase"/>
</dbReference>
<feature type="domain" description="ABC transporter" evidence="9">
    <location>
        <begin position="302"/>
        <end position="538"/>
    </location>
</feature>
<dbReference type="Proteomes" id="UP001241603">
    <property type="component" value="Unassembled WGS sequence"/>
</dbReference>
<feature type="domain" description="ABC transmembrane type-1" evidence="10">
    <location>
        <begin position="1"/>
        <end position="271"/>
    </location>
</feature>
<gene>
    <name evidence="11" type="ORF">QO014_000696</name>
</gene>
<keyword evidence="6 8" id="KW-1133">Transmembrane helix</keyword>
<dbReference type="EMBL" id="JAUSVO010000001">
    <property type="protein sequence ID" value="MDQ0436326.1"/>
    <property type="molecule type" value="Genomic_DNA"/>
</dbReference>
<feature type="transmembrane region" description="Helical" evidence="8">
    <location>
        <begin position="26"/>
        <end position="46"/>
    </location>
</feature>
<keyword evidence="12" id="KW-1185">Reference proteome</keyword>
<evidence type="ECO:0000256" key="8">
    <source>
        <dbReference type="SAM" id="Phobius"/>
    </source>
</evidence>
<keyword evidence="7 8" id="KW-0472">Membrane</keyword>
<dbReference type="PANTHER" id="PTHR24221:SF248">
    <property type="entry name" value="ABC TRANSPORTER TRANSMEMBRANE REGION"/>
    <property type="match status" value="1"/>
</dbReference>
<dbReference type="Pfam" id="PF00005">
    <property type="entry name" value="ABC_tran"/>
    <property type="match status" value="1"/>
</dbReference>
<feature type="transmembrane region" description="Helical" evidence="8">
    <location>
        <begin position="113"/>
        <end position="146"/>
    </location>
</feature>
<dbReference type="InterPro" id="IPR036640">
    <property type="entry name" value="ABC1_TM_sf"/>
</dbReference>
<dbReference type="NCBIfam" id="TIGR01842">
    <property type="entry name" value="type_I_sec_PrtD"/>
    <property type="match status" value="1"/>
</dbReference>
<organism evidence="11 12">
    <name type="scientific">Kaistia dalseonensis</name>
    <dbReference type="NCBI Taxonomy" id="410840"/>
    <lineage>
        <taxon>Bacteria</taxon>
        <taxon>Pseudomonadati</taxon>
        <taxon>Pseudomonadota</taxon>
        <taxon>Alphaproteobacteria</taxon>
        <taxon>Hyphomicrobiales</taxon>
        <taxon>Kaistiaceae</taxon>
        <taxon>Kaistia</taxon>
    </lineage>
</organism>
<dbReference type="PANTHER" id="PTHR24221">
    <property type="entry name" value="ATP-BINDING CASSETTE SUB-FAMILY B"/>
    <property type="match status" value="1"/>
</dbReference>
<dbReference type="Gene3D" id="1.20.1560.10">
    <property type="entry name" value="ABC transporter type 1, transmembrane domain"/>
    <property type="match status" value="1"/>
</dbReference>
<evidence type="ECO:0000313" key="12">
    <source>
        <dbReference type="Proteomes" id="UP001241603"/>
    </source>
</evidence>
<dbReference type="InterPro" id="IPR039421">
    <property type="entry name" value="Type_1_exporter"/>
</dbReference>
<dbReference type="SUPFAM" id="SSF52540">
    <property type="entry name" value="P-loop containing nucleoside triphosphate hydrolases"/>
    <property type="match status" value="1"/>
</dbReference>
<keyword evidence="3 8" id="KW-0812">Transmembrane</keyword>